<organism evidence="3 4">
    <name type="scientific">Effrenium voratum</name>
    <dbReference type="NCBI Taxonomy" id="2562239"/>
    <lineage>
        <taxon>Eukaryota</taxon>
        <taxon>Sar</taxon>
        <taxon>Alveolata</taxon>
        <taxon>Dinophyceae</taxon>
        <taxon>Suessiales</taxon>
        <taxon>Symbiodiniaceae</taxon>
        <taxon>Effrenium</taxon>
    </lineage>
</organism>
<gene>
    <name evidence="3" type="ORF">EVOR1521_LOCUS32021</name>
</gene>
<feature type="chain" id="PRO_5041217269" evidence="2">
    <location>
        <begin position="25"/>
        <end position="702"/>
    </location>
</feature>
<dbReference type="EMBL" id="CAUJNA010003875">
    <property type="protein sequence ID" value="CAJ1411463.1"/>
    <property type="molecule type" value="Genomic_DNA"/>
</dbReference>
<keyword evidence="1" id="KW-0175">Coiled coil</keyword>
<accession>A0AA36JTY8</accession>
<protein>
    <submittedName>
        <fullName evidence="3">Uncharacterized protein</fullName>
    </submittedName>
</protein>
<feature type="coiled-coil region" evidence="1">
    <location>
        <begin position="87"/>
        <end position="128"/>
    </location>
</feature>
<dbReference type="Proteomes" id="UP001178507">
    <property type="component" value="Unassembled WGS sequence"/>
</dbReference>
<reference evidence="3" key="1">
    <citation type="submission" date="2023-08" db="EMBL/GenBank/DDBJ databases">
        <authorList>
            <person name="Chen Y."/>
            <person name="Shah S."/>
            <person name="Dougan E. K."/>
            <person name="Thang M."/>
            <person name="Chan C."/>
        </authorList>
    </citation>
    <scope>NUCLEOTIDE SEQUENCE</scope>
</reference>
<evidence type="ECO:0000256" key="2">
    <source>
        <dbReference type="SAM" id="SignalP"/>
    </source>
</evidence>
<dbReference type="InterPro" id="IPR052980">
    <property type="entry name" value="Crinkler_effector"/>
</dbReference>
<name>A0AA36JTY8_9DINO</name>
<evidence type="ECO:0000256" key="1">
    <source>
        <dbReference type="SAM" id="Coils"/>
    </source>
</evidence>
<feature type="signal peptide" evidence="2">
    <location>
        <begin position="1"/>
        <end position="24"/>
    </location>
</feature>
<sequence length="702" mass="81245">MRARRRWSQFAAVLLLYGAHVSFMQPGRPCAGHLVARRAMQPDEDMASLAQRQLKLALDRLDGEQRRLEMASVPLEMALEDLRNAKRERDEPNVQEAEKKVQEAEKKVQEAKKEVQEAEKKVQEAKMDTQAGFGWVADGNATMFANELLASQALSLRDKIRYPNIDVNLAEELGMQIFPLSQFLNADETKPWLFVRNQTRLVWEEAVRGHRRVAVIGSPGIGKSFSIAYLLRLLMKEQKTVVFEARKWKAVYLFMPGDDGSYEVRTMDSTDWAPGKCSELKDPENYYVVDPDKAEDQYIYPARARTIVAPSPDPMHFGEWKKDDPLFLYMATWTLQEARCVLKYLRPDFSNKDVEERYYKFGGIVRHLKSARPYQIERARADVLGKTELLERIWRSGIIDQGGELKPAHLLFQIMPEKDFTTFAVECVSKEAADLLITTFEEKVHRYMAAFKDIDRSGFGKVWEKFAHRELCRGRMLYARPVDVEVPMFEVEFSKLDRRQVDGNLTDLFKQARKWRNKYLEPKDPFMPSIDSCTALKDGELICFQITTATQHPLDVNLLELAARESGVHKIILYWVVPKDDFREFVRQDTPIPSVELVQRVLAIDTPTNPFTHREMENRMREPNLSTLTEEDRKFLGNACNDTVRRYKVMKTFDFSDVKKMVNEVLRKGVKKGRNANEAWILRAAEAWDDILNRSRHATNAA</sequence>
<dbReference type="PANTHER" id="PTHR33129:SF1">
    <property type="entry name" value="ATP-BINDING PROTEIN"/>
    <property type="match status" value="1"/>
</dbReference>
<evidence type="ECO:0000313" key="3">
    <source>
        <dbReference type="EMBL" id="CAJ1411463.1"/>
    </source>
</evidence>
<keyword evidence="4" id="KW-1185">Reference proteome</keyword>
<evidence type="ECO:0000313" key="4">
    <source>
        <dbReference type="Proteomes" id="UP001178507"/>
    </source>
</evidence>
<comment type="caution">
    <text evidence="3">The sequence shown here is derived from an EMBL/GenBank/DDBJ whole genome shotgun (WGS) entry which is preliminary data.</text>
</comment>
<proteinExistence type="predicted"/>
<dbReference type="AlphaFoldDB" id="A0AA36JTY8"/>
<keyword evidence="2" id="KW-0732">Signal</keyword>
<dbReference type="PANTHER" id="PTHR33129">
    <property type="entry name" value="PROTEIN KINASE DOMAIN-CONTAINING PROTEIN-RELATED"/>
    <property type="match status" value="1"/>
</dbReference>